<dbReference type="EMBL" id="JALJAT010000008">
    <property type="protein sequence ID" value="KAK4467841.1"/>
    <property type="molecule type" value="Genomic_DNA"/>
</dbReference>
<reference evidence="1" key="1">
    <citation type="submission" date="2022-04" db="EMBL/GenBank/DDBJ databases">
        <authorList>
            <person name="Xu L."/>
            <person name="Lv Z."/>
        </authorList>
    </citation>
    <scope>NUCLEOTIDE SEQUENCE</scope>
    <source>
        <strain evidence="1">LV_2022a</strain>
    </source>
</reference>
<proteinExistence type="predicted"/>
<gene>
    <name evidence="1" type="ORF">MN116_008763</name>
</gene>
<protein>
    <recommendedName>
        <fullName evidence="3">Proteasome assembly chaperone 4</fullName>
    </recommendedName>
</protein>
<accession>A0AAE1Z589</accession>
<dbReference type="Proteomes" id="UP001292079">
    <property type="component" value="Unassembled WGS sequence"/>
</dbReference>
<evidence type="ECO:0000313" key="1">
    <source>
        <dbReference type="EMBL" id="KAK4467841.1"/>
    </source>
</evidence>
<evidence type="ECO:0000313" key="2">
    <source>
        <dbReference type="Proteomes" id="UP001292079"/>
    </source>
</evidence>
<reference evidence="1" key="2">
    <citation type="journal article" date="2023" name="Infect Dis Poverty">
        <title>Chromosome-scale genome of the human blood fluke Schistosoma mekongi and its implications for public health.</title>
        <authorList>
            <person name="Zhou M."/>
            <person name="Xu L."/>
            <person name="Xu D."/>
            <person name="Chen W."/>
            <person name="Khan J."/>
            <person name="Hu Y."/>
            <person name="Huang H."/>
            <person name="Wei H."/>
            <person name="Zhang Y."/>
            <person name="Chusongsang P."/>
            <person name="Tanasarnprasert K."/>
            <person name="Hu X."/>
            <person name="Limpanont Y."/>
            <person name="Lv Z."/>
        </authorList>
    </citation>
    <scope>NUCLEOTIDE SEQUENCE</scope>
    <source>
        <strain evidence="1">LV_2022a</strain>
    </source>
</reference>
<dbReference type="AlphaFoldDB" id="A0AAE1Z589"/>
<evidence type="ECO:0008006" key="3">
    <source>
        <dbReference type="Google" id="ProtNLM"/>
    </source>
</evidence>
<dbReference type="GO" id="GO:0043248">
    <property type="term" value="P:proteasome assembly"/>
    <property type="evidence" value="ECO:0007669"/>
    <property type="project" value="InterPro"/>
</dbReference>
<name>A0AAE1Z589_SCHME</name>
<sequence>MAEKSDKLSLFDSHKVICDLKEYGVQVNLLFLRLNGCLFVWLGDEKSKLSGLSVCLPSQISTTHQHSATIYSVTGASRNPFSEYEENLSCKISKRFNCPVFVSISLPYEYATTWDNVNITAQSTFGQKVEHFIFESLSTITI</sequence>
<comment type="caution">
    <text evidence="1">The sequence shown here is derived from an EMBL/GenBank/DDBJ whole genome shotgun (WGS) entry which is preliminary data.</text>
</comment>
<organism evidence="1 2">
    <name type="scientific">Schistosoma mekongi</name>
    <name type="common">Parasitic worm</name>
    <dbReference type="NCBI Taxonomy" id="38744"/>
    <lineage>
        <taxon>Eukaryota</taxon>
        <taxon>Metazoa</taxon>
        <taxon>Spiralia</taxon>
        <taxon>Lophotrochozoa</taxon>
        <taxon>Platyhelminthes</taxon>
        <taxon>Trematoda</taxon>
        <taxon>Digenea</taxon>
        <taxon>Strigeidida</taxon>
        <taxon>Schistosomatoidea</taxon>
        <taxon>Schistosomatidae</taxon>
        <taxon>Schistosoma</taxon>
    </lineage>
</organism>
<dbReference type="InterPro" id="IPR032157">
    <property type="entry name" value="PAC4"/>
</dbReference>
<keyword evidence="2" id="KW-1185">Reference proteome</keyword>
<dbReference type="Pfam" id="PF16093">
    <property type="entry name" value="PAC4"/>
    <property type="match status" value="1"/>
</dbReference>